<dbReference type="InterPro" id="IPR004533">
    <property type="entry name" value="CDP-diaglyc--ser_O-PTrfase"/>
</dbReference>
<evidence type="ECO:0000313" key="12">
    <source>
        <dbReference type="EMBL" id="OGF98313.1"/>
    </source>
</evidence>
<protein>
    <submittedName>
        <fullName evidence="12">CDP-diacylglycerol--serine O-phosphatidyltransferase</fullName>
    </submittedName>
</protein>
<evidence type="ECO:0000256" key="3">
    <source>
        <dbReference type="ARBA" id="ARBA00022516"/>
    </source>
</evidence>
<evidence type="ECO:0000256" key="4">
    <source>
        <dbReference type="ARBA" id="ARBA00022679"/>
    </source>
</evidence>
<dbReference type="InterPro" id="IPR043130">
    <property type="entry name" value="CDP-OH_PTrfase_TM_dom"/>
</dbReference>
<dbReference type="EMBL" id="MFIV01000129">
    <property type="protein sequence ID" value="OGF98313.1"/>
    <property type="molecule type" value="Genomic_DNA"/>
</dbReference>
<dbReference type="GO" id="GO:0016020">
    <property type="term" value="C:membrane"/>
    <property type="evidence" value="ECO:0007669"/>
    <property type="project" value="UniProtKB-SubCell"/>
</dbReference>
<evidence type="ECO:0000256" key="6">
    <source>
        <dbReference type="ARBA" id="ARBA00022989"/>
    </source>
</evidence>
<reference evidence="12 13" key="1">
    <citation type="journal article" date="2016" name="Nat. Commun.">
        <title>Thousands of microbial genomes shed light on interconnected biogeochemical processes in an aquifer system.</title>
        <authorList>
            <person name="Anantharaman K."/>
            <person name="Brown C.T."/>
            <person name="Hug L.A."/>
            <person name="Sharon I."/>
            <person name="Castelle C.J."/>
            <person name="Probst A.J."/>
            <person name="Thomas B.C."/>
            <person name="Singh A."/>
            <person name="Wilkins M.J."/>
            <person name="Karaoz U."/>
            <person name="Brodie E.L."/>
            <person name="Williams K.H."/>
            <person name="Hubbard S.S."/>
            <person name="Banfield J.F."/>
        </authorList>
    </citation>
    <scope>NUCLEOTIDE SEQUENCE [LARGE SCALE GENOMIC DNA]</scope>
</reference>
<dbReference type="Pfam" id="PF01066">
    <property type="entry name" value="CDP-OH_P_transf"/>
    <property type="match status" value="1"/>
</dbReference>
<feature type="transmembrane region" description="Helical" evidence="11">
    <location>
        <begin position="189"/>
        <end position="208"/>
    </location>
</feature>
<proteinExistence type="inferred from homology"/>
<dbReference type="Proteomes" id="UP000176992">
    <property type="component" value="Unassembled WGS sequence"/>
</dbReference>
<sequence>MPRKSFLLPSAFTSGSIFCGFYSAVSAMREDLELACWLIVVAGILDYFDGKVALFSGSESRFGVELDSLADIISFGIAPGIIMYQFFLRDRGEWSWLVSFLFVLCGALRLARFNVETKGAEKTNFKGLPTPMAAGALISFVPFSRSPLFHIIFYDVNYSRFLVSLILILAGLMVSNVEYPAAPGFNFHSFKGILGFVIFVAIMITLIYQWKLLMFPAAFIYIFYGFSRSIILGAVSRLPDKNG</sequence>
<dbReference type="GO" id="GO:0016780">
    <property type="term" value="F:phosphotransferase activity, for other substituted phosphate groups"/>
    <property type="evidence" value="ECO:0007669"/>
    <property type="project" value="InterPro"/>
</dbReference>
<dbReference type="InterPro" id="IPR050324">
    <property type="entry name" value="CDP-alcohol_PTase-I"/>
</dbReference>
<dbReference type="PANTHER" id="PTHR14269">
    <property type="entry name" value="CDP-DIACYLGLYCEROL--GLYCEROL-3-PHOSPHATE 3-PHOSPHATIDYLTRANSFERASE-RELATED"/>
    <property type="match status" value="1"/>
</dbReference>
<comment type="caution">
    <text evidence="12">The sequence shown here is derived from an EMBL/GenBank/DDBJ whole genome shotgun (WGS) entry which is preliminary data.</text>
</comment>
<keyword evidence="9" id="KW-0594">Phospholipid biosynthesis</keyword>
<name>A0A1F5YDU1_9BACT</name>
<keyword evidence="7" id="KW-0443">Lipid metabolism</keyword>
<keyword evidence="8 11" id="KW-0472">Membrane</keyword>
<feature type="transmembrane region" description="Helical" evidence="11">
    <location>
        <begin position="7"/>
        <end position="25"/>
    </location>
</feature>
<evidence type="ECO:0000256" key="7">
    <source>
        <dbReference type="ARBA" id="ARBA00023098"/>
    </source>
</evidence>
<comment type="subcellular location">
    <subcellularLocation>
        <location evidence="1">Membrane</location>
        <topology evidence="1">Multi-pass membrane protein</topology>
    </subcellularLocation>
</comment>
<feature type="transmembrane region" description="Helical" evidence="11">
    <location>
        <begin position="31"/>
        <end position="48"/>
    </location>
</feature>
<keyword evidence="4 12" id="KW-0808">Transferase</keyword>
<dbReference type="GO" id="GO:0008654">
    <property type="term" value="P:phospholipid biosynthetic process"/>
    <property type="evidence" value="ECO:0007669"/>
    <property type="project" value="UniProtKB-KW"/>
</dbReference>
<evidence type="ECO:0000256" key="1">
    <source>
        <dbReference type="ARBA" id="ARBA00004141"/>
    </source>
</evidence>
<evidence type="ECO:0000256" key="10">
    <source>
        <dbReference type="ARBA" id="ARBA00023264"/>
    </source>
</evidence>
<feature type="transmembrane region" description="Helical" evidence="11">
    <location>
        <begin position="69"/>
        <end position="88"/>
    </location>
</feature>
<dbReference type="PANTHER" id="PTHR14269:SF61">
    <property type="entry name" value="CDP-DIACYLGLYCEROL--SERINE O-PHOSPHATIDYLTRANSFERASE"/>
    <property type="match status" value="1"/>
</dbReference>
<evidence type="ECO:0000256" key="11">
    <source>
        <dbReference type="SAM" id="Phobius"/>
    </source>
</evidence>
<comment type="similarity">
    <text evidence="2">Belongs to the CDP-alcohol phosphatidyltransferase class-I family.</text>
</comment>
<evidence type="ECO:0000256" key="2">
    <source>
        <dbReference type="ARBA" id="ARBA00010441"/>
    </source>
</evidence>
<organism evidence="12 13">
    <name type="scientific">Candidatus Glassbacteria bacterium GWA2_58_10</name>
    <dbReference type="NCBI Taxonomy" id="1817865"/>
    <lineage>
        <taxon>Bacteria</taxon>
        <taxon>Candidatus Glassiibacteriota</taxon>
    </lineage>
</organism>
<feature type="transmembrane region" description="Helical" evidence="11">
    <location>
        <begin position="132"/>
        <end position="152"/>
    </location>
</feature>
<gene>
    <name evidence="12" type="ORF">A2Z86_09980</name>
</gene>
<dbReference type="NCBIfam" id="TIGR00473">
    <property type="entry name" value="pssA"/>
    <property type="match status" value="1"/>
</dbReference>
<feature type="transmembrane region" description="Helical" evidence="11">
    <location>
        <begin position="214"/>
        <end position="235"/>
    </location>
</feature>
<dbReference type="Gene3D" id="1.20.120.1760">
    <property type="match status" value="1"/>
</dbReference>
<evidence type="ECO:0000256" key="8">
    <source>
        <dbReference type="ARBA" id="ARBA00023136"/>
    </source>
</evidence>
<evidence type="ECO:0000256" key="5">
    <source>
        <dbReference type="ARBA" id="ARBA00022692"/>
    </source>
</evidence>
<keyword evidence="10" id="KW-1208">Phospholipid metabolism</keyword>
<evidence type="ECO:0000313" key="13">
    <source>
        <dbReference type="Proteomes" id="UP000176992"/>
    </source>
</evidence>
<evidence type="ECO:0000256" key="9">
    <source>
        <dbReference type="ARBA" id="ARBA00023209"/>
    </source>
</evidence>
<keyword evidence="5 11" id="KW-0812">Transmembrane</keyword>
<dbReference type="InterPro" id="IPR000462">
    <property type="entry name" value="CDP-OH_P_trans"/>
</dbReference>
<dbReference type="AlphaFoldDB" id="A0A1F5YDU1"/>
<feature type="transmembrane region" description="Helical" evidence="11">
    <location>
        <begin position="94"/>
        <end position="111"/>
    </location>
</feature>
<keyword evidence="3" id="KW-0444">Lipid biosynthesis</keyword>
<accession>A0A1F5YDU1</accession>
<feature type="transmembrane region" description="Helical" evidence="11">
    <location>
        <begin position="158"/>
        <end position="177"/>
    </location>
</feature>
<keyword evidence="6 11" id="KW-1133">Transmembrane helix</keyword>